<evidence type="ECO:0000313" key="2">
    <source>
        <dbReference type="EMBL" id="MCI15880.1"/>
    </source>
</evidence>
<keyword evidence="3" id="KW-1185">Reference proteome</keyword>
<evidence type="ECO:0000313" key="3">
    <source>
        <dbReference type="Proteomes" id="UP000265520"/>
    </source>
</evidence>
<dbReference type="AlphaFoldDB" id="A0A392PWP9"/>
<sequence>MADPGFSSTKRDPIKSSVGKERRESLVRAKRLCRVGISDVEVDVEGDMMIDEEQSILESQTSLAVQNLKSALAYQ</sequence>
<reference evidence="2 3" key="1">
    <citation type="journal article" date="2018" name="Front. Plant Sci.">
        <title>Red Clover (Trifolium pratense) and Zigzag Clover (T. medium) - A Picture of Genomic Similarities and Differences.</title>
        <authorList>
            <person name="Dluhosova J."/>
            <person name="Istvanek J."/>
            <person name="Nedelnik J."/>
            <person name="Repkova J."/>
        </authorList>
    </citation>
    <scope>NUCLEOTIDE SEQUENCE [LARGE SCALE GENOMIC DNA]</scope>
    <source>
        <strain evidence="3">cv. 10/8</strain>
        <tissue evidence="2">Leaf</tissue>
    </source>
</reference>
<name>A0A392PWP9_9FABA</name>
<dbReference type="EMBL" id="LXQA010098413">
    <property type="protein sequence ID" value="MCI15880.1"/>
    <property type="molecule type" value="Genomic_DNA"/>
</dbReference>
<protein>
    <submittedName>
        <fullName evidence="2">Importin subunit alpha-2-like</fullName>
    </submittedName>
</protein>
<dbReference type="Proteomes" id="UP000265520">
    <property type="component" value="Unassembled WGS sequence"/>
</dbReference>
<feature type="compositionally biased region" description="Basic and acidic residues" evidence="1">
    <location>
        <begin position="9"/>
        <end position="22"/>
    </location>
</feature>
<evidence type="ECO:0000256" key="1">
    <source>
        <dbReference type="SAM" id="MobiDB-lite"/>
    </source>
</evidence>
<organism evidence="2 3">
    <name type="scientific">Trifolium medium</name>
    <dbReference type="NCBI Taxonomy" id="97028"/>
    <lineage>
        <taxon>Eukaryota</taxon>
        <taxon>Viridiplantae</taxon>
        <taxon>Streptophyta</taxon>
        <taxon>Embryophyta</taxon>
        <taxon>Tracheophyta</taxon>
        <taxon>Spermatophyta</taxon>
        <taxon>Magnoliopsida</taxon>
        <taxon>eudicotyledons</taxon>
        <taxon>Gunneridae</taxon>
        <taxon>Pentapetalae</taxon>
        <taxon>rosids</taxon>
        <taxon>fabids</taxon>
        <taxon>Fabales</taxon>
        <taxon>Fabaceae</taxon>
        <taxon>Papilionoideae</taxon>
        <taxon>50 kb inversion clade</taxon>
        <taxon>NPAAA clade</taxon>
        <taxon>Hologalegina</taxon>
        <taxon>IRL clade</taxon>
        <taxon>Trifolieae</taxon>
        <taxon>Trifolium</taxon>
    </lineage>
</organism>
<accession>A0A392PWP9</accession>
<feature type="region of interest" description="Disordered" evidence="1">
    <location>
        <begin position="1"/>
        <end position="22"/>
    </location>
</feature>
<comment type="caution">
    <text evidence="2">The sequence shown here is derived from an EMBL/GenBank/DDBJ whole genome shotgun (WGS) entry which is preliminary data.</text>
</comment>
<proteinExistence type="predicted"/>